<feature type="region of interest" description="Disordered" evidence="1">
    <location>
        <begin position="179"/>
        <end position="213"/>
    </location>
</feature>
<evidence type="ECO:0000313" key="4">
    <source>
        <dbReference type="Proteomes" id="UP001430172"/>
    </source>
</evidence>
<proteinExistence type="predicted"/>
<dbReference type="EMBL" id="JAFDVD010000006">
    <property type="protein sequence ID" value="MBM6399798.1"/>
    <property type="molecule type" value="Genomic_DNA"/>
</dbReference>
<evidence type="ECO:0000313" key="3">
    <source>
        <dbReference type="EMBL" id="MBM6399798.1"/>
    </source>
</evidence>
<organism evidence="3 4">
    <name type="scientific">Phycicoccus sonneratiae</name>
    <dbReference type="NCBI Taxonomy" id="2807628"/>
    <lineage>
        <taxon>Bacteria</taxon>
        <taxon>Bacillati</taxon>
        <taxon>Actinomycetota</taxon>
        <taxon>Actinomycetes</taxon>
        <taxon>Micrococcales</taxon>
        <taxon>Intrasporangiaceae</taxon>
        <taxon>Phycicoccus</taxon>
    </lineage>
</organism>
<feature type="transmembrane region" description="Helical" evidence="2">
    <location>
        <begin position="26"/>
        <end position="47"/>
    </location>
</feature>
<protein>
    <submittedName>
        <fullName evidence="3">DUF3105 domain-containing protein</fullName>
    </submittedName>
</protein>
<dbReference type="Proteomes" id="UP001430172">
    <property type="component" value="Unassembled WGS sequence"/>
</dbReference>
<keyword evidence="2" id="KW-1133">Transmembrane helix</keyword>
<keyword evidence="2" id="KW-0472">Membrane</keyword>
<evidence type="ECO:0000256" key="2">
    <source>
        <dbReference type="SAM" id="Phobius"/>
    </source>
</evidence>
<gene>
    <name evidence="3" type="ORF">JQN70_05330</name>
</gene>
<keyword evidence="4" id="KW-1185">Reference proteome</keyword>
<dbReference type="Pfam" id="PF11303">
    <property type="entry name" value="DUF3105"/>
    <property type="match status" value="1"/>
</dbReference>
<evidence type="ECO:0000256" key="1">
    <source>
        <dbReference type="SAM" id="MobiDB-lite"/>
    </source>
</evidence>
<accession>A0ABS2CIU0</accession>
<dbReference type="RefSeq" id="WP_204130284.1">
    <property type="nucleotide sequence ID" value="NZ_JAFDVD010000006.1"/>
</dbReference>
<keyword evidence="2" id="KW-0812">Transmembrane</keyword>
<dbReference type="InterPro" id="IPR021454">
    <property type="entry name" value="DUF3105"/>
</dbReference>
<name>A0ABS2CIU0_9MICO</name>
<reference evidence="3" key="1">
    <citation type="submission" date="2021-02" db="EMBL/GenBank/DDBJ databases">
        <title>Phycicoccus sp. MQZ13P-5T, whole genome shotgun sequence.</title>
        <authorList>
            <person name="Tuo L."/>
        </authorList>
    </citation>
    <scope>NUCLEOTIDE SEQUENCE</scope>
    <source>
        <strain evidence="3">MQZ13P-5</strain>
    </source>
</reference>
<comment type="caution">
    <text evidence="3">The sequence shown here is derived from an EMBL/GenBank/DDBJ whole genome shotgun (WGS) entry which is preliminary data.</text>
</comment>
<sequence>MPSSSRARALAEVQKAQRARERRTRFLVVGGVLAVVVALVAVVAVVIRRDAASRPSLDAVTTVDRLSRNHVTTPVDYAQSPPLGGDHNPIWLNCGVYDQPVKNELAVHSLEHGAVWVTYRPDLPADQVERLVAALPDTYVVVSPFEGLSAPVVASAWGVQLELTGVDDPRLAEFVREYRTGPQTPEPGAACTGGSDGTEGTYPSAAAGTQPTS</sequence>